<dbReference type="Pfam" id="PF00415">
    <property type="entry name" value="RCC1"/>
    <property type="match status" value="1"/>
</dbReference>
<name>A0ABU9E3R3_9BACT</name>
<protein>
    <submittedName>
        <fullName evidence="2">Ig-like domain-containing protein</fullName>
    </submittedName>
</protein>
<gene>
    <name evidence="2" type="ORF">WI372_00060</name>
</gene>
<dbReference type="SUPFAM" id="SSF49373">
    <property type="entry name" value="Invasin/intimin cell-adhesion fragments"/>
    <property type="match status" value="1"/>
</dbReference>
<evidence type="ECO:0000259" key="1">
    <source>
        <dbReference type="Pfam" id="PF02368"/>
    </source>
</evidence>
<dbReference type="SUPFAM" id="SSF50985">
    <property type="entry name" value="RCC1/BLIP-II"/>
    <property type="match status" value="1"/>
</dbReference>
<dbReference type="PROSITE" id="PS51257">
    <property type="entry name" value="PROKAR_LIPOPROTEIN"/>
    <property type="match status" value="1"/>
</dbReference>
<dbReference type="InterPro" id="IPR003343">
    <property type="entry name" value="Big_2"/>
</dbReference>
<accession>A0ABU9E3R3</accession>
<sequence>MTRSLRLVLGLAATLSACDYYALEGLSLVAPMGSIVVGDTTSLSVVNMGGAVRPASGVSWSSSDETVATIDANGTVLGIGPGTTQIQANSGDYELRVPLLVLELAGPFRTVVVGVDHACGLDVEGDSWCWGRNEFGQLGTSDPPDACPLPFFGGSVPCAVGAVRVAAEPFVDLVGGQYHTCGLTAEGRAYCWGLNENGQLGDGTAVSGPVPLPVAGDHRFRTLAASERRTCGVREIDDALLCWGLGPFPIDDGEAAALTEPARVAGPLTFSSVAVGRVTCGVSTEGDTWCWGDADRGALGVPAEALTCDADPCMVPQRVADAPAFVGVAVGTAFACGLSAEGAAWCWGANEIGQLGDGTRVDRSTPAPVQGDPVFDALDADYDAACGLSSSGPLLCWGQIEAGFGRGDAPAQGDFPVEVAPEVDAMHTSIGFSTQCAVDTLGVARCWGQSGWGILGHGLEPGPEVLLPTRVVRHPTYASPRLGSD</sequence>
<dbReference type="PROSITE" id="PS50012">
    <property type="entry name" value="RCC1_3"/>
    <property type="match status" value="3"/>
</dbReference>
<dbReference type="Pfam" id="PF02368">
    <property type="entry name" value="Big_2"/>
    <property type="match status" value="1"/>
</dbReference>
<dbReference type="RefSeq" id="WP_405276004.1">
    <property type="nucleotide sequence ID" value="NZ_JBBHLI010000001.1"/>
</dbReference>
<evidence type="ECO:0000313" key="2">
    <source>
        <dbReference type="EMBL" id="MEK9499368.1"/>
    </source>
</evidence>
<proteinExistence type="predicted"/>
<dbReference type="InterPro" id="IPR051553">
    <property type="entry name" value="Ran_GTPase-activating"/>
</dbReference>
<dbReference type="PANTHER" id="PTHR45982">
    <property type="entry name" value="REGULATOR OF CHROMOSOME CONDENSATION"/>
    <property type="match status" value="1"/>
</dbReference>
<dbReference type="PANTHER" id="PTHR45982:SF1">
    <property type="entry name" value="REGULATOR OF CHROMOSOME CONDENSATION"/>
    <property type="match status" value="1"/>
</dbReference>
<comment type="caution">
    <text evidence="2">The sequence shown here is derived from an EMBL/GenBank/DDBJ whole genome shotgun (WGS) entry which is preliminary data.</text>
</comment>
<dbReference type="Pfam" id="PF13540">
    <property type="entry name" value="RCC1_2"/>
    <property type="match status" value="2"/>
</dbReference>
<dbReference type="InterPro" id="IPR000408">
    <property type="entry name" value="Reg_chr_condens"/>
</dbReference>
<dbReference type="InterPro" id="IPR008964">
    <property type="entry name" value="Invasin/intimin_cell_adhesion"/>
</dbReference>
<dbReference type="Gene3D" id="2.130.10.30">
    <property type="entry name" value="Regulator of chromosome condensation 1/beta-lactamase-inhibitor protein II"/>
    <property type="match status" value="2"/>
</dbReference>
<organism evidence="2 3">
    <name type="scientific">Gaopeijia maritima</name>
    <dbReference type="NCBI Taxonomy" id="3119007"/>
    <lineage>
        <taxon>Bacteria</taxon>
        <taxon>Pseudomonadati</taxon>
        <taxon>Gemmatimonadota</taxon>
        <taxon>Longimicrobiia</taxon>
        <taxon>Gaopeijiales</taxon>
        <taxon>Gaopeijiaceae</taxon>
        <taxon>Gaopeijia</taxon>
    </lineage>
</organism>
<dbReference type="PRINTS" id="PR00633">
    <property type="entry name" value="RCCNDNSATION"/>
</dbReference>
<reference evidence="2 3" key="1">
    <citation type="submission" date="2024-02" db="EMBL/GenBank/DDBJ databases">
        <title>A novel Gemmatimonadota bacterium.</title>
        <authorList>
            <person name="Du Z.-J."/>
            <person name="Ye Y.-Q."/>
        </authorList>
    </citation>
    <scope>NUCLEOTIDE SEQUENCE [LARGE SCALE GENOMIC DNA]</scope>
    <source>
        <strain evidence="2 3">DH-20</strain>
    </source>
</reference>
<dbReference type="EMBL" id="JBBHLI010000001">
    <property type="protein sequence ID" value="MEK9499368.1"/>
    <property type="molecule type" value="Genomic_DNA"/>
</dbReference>
<feature type="domain" description="BIG2" evidence="1">
    <location>
        <begin position="54"/>
        <end position="92"/>
    </location>
</feature>
<evidence type="ECO:0000313" key="3">
    <source>
        <dbReference type="Proteomes" id="UP001484239"/>
    </source>
</evidence>
<dbReference type="Proteomes" id="UP001484239">
    <property type="component" value="Unassembled WGS sequence"/>
</dbReference>
<dbReference type="Gene3D" id="2.60.40.1080">
    <property type="match status" value="1"/>
</dbReference>
<keyword evidence="3" id="KW-1185">Reference proteome</keyword>
<dbReference type="InterPro" id="IPR009091">
    <property type="entry name" value="RCC1/BLIP-II"/>
</dbReference>